<dbReference type="PIRSF" id="PIRSF006493">
    <property type="entry name" value="Prok_Ku"/>
    <property type="match status" value="1"/>
</dbReference>
<reference evidence="3" key="1">
    <citation type="journal article" date="2015" name="Nature">
        <title>Complex archaea that bridge the gap between prokaryotes and eukaryotes.</title>
        <authorList>
            <person name="Spang A."/>
            <person name="Saw J.H."/>
            <person name="Jorgensen S.L."/>
            <person name="Zaremba-Niedzwiedzka K."/>
            <person name="Martijn J."/>
            <person name="Lind A.E."/>
            <person name="van Eijk R."/>
            <person name="Schleper C."/>
            <person name="Guy L."/>
            <person name="Ettema T.J."/>
        </authorList>
    </citation>
    <scope>NUCLEOTIDE SEQUENCE</scope>
</reference>
<feature type="domain" description="Ku" evidence="2">
    <location>
        <begin position="86"/>
        <end position="216"/>
    </location>
</feature>
<dbReference type="SUPFAM" id="SSF100939">
    <property type="entry name" value="SPOC domain-like"/>
    <property type="match status" value="1"/>
</dbReference>
<evidence type="ECO:0000259" key="2">
    <source>
        <dbReference type="SMART" id="SM00559"/>
    </source>
</evidence>
<dbReference type="EMBL" id="LAZR01050070">
    <property type="protein sequence ID" value="KKK88184.1"/>
    <property type="molecule type" value="Genomic_DNA"/>
</dbReference>
<evidence type="ECO:0000256" key="1">
    <source>
        <dbReference type="ARBA" id="ARBA00023125"/>
    </source>
</evidence>
<dbReference type="PANTHER" id="PTHR41251">
    <property type="entry name" value="NON-HOMOLOGOUS END JOINING PROTEIN KU"/>
    <property type="match status" value="1"/>
</dbReference>
<dbReference type="InterPro" id="IPR006164">
    <property type="entry name" value="DNA_bd_Ku70/Ku80"/>
</dbReference>
<comment type="caution">
    <text evidence="3">The sequence shown here is derived from an EMBL/GenBank/DDBJ whole genome shotgun (WGS) entry which is preliminary data.</text>
</comment>
<sequence length="290" mass="32123">MRSMWKGTISFGMVAIPIKLYSSTTDKDVSMNQLHEECGTKIKVPKMCPTCDEKAYQAINKELLSPTGPNGTVNYVEVIGHVDALRKGLDAGEIIKGYPLGEDKFVPITKEDLECLKLDSVKSIQIMAFIDDIDGIEDPRYFEKPYFLSPEEVGTKAFVLFVQAMEKAGVMGVGKITIATKEHLCVVSPFEGVLLLQTLKWADELSNFDEILVSGTVSDAEMEMATKLIASMTRVVDLTEYKDSYREALVDLITAKLEGKTIEKPKATPKDDRDLAEQLIASLNAIEVEK</sequence>
<dbReference type="Pfam" id="PF02735">
    <property type="entry name" value="Ku"/>
    <property type="match status" value="1"/>
</dbReference>
<dbReference type="AlphaFoldDB" id="A0A0F9BC05"/>
<dbReference type="SMART" id="SM00559">
    <property type="entry name" value="Ku78"/>
    <property type="match status" value="1"/>
</dbReference>
<keyword evidence="1" id="KW-0238">DNA-binding</keyword>
<accession>A0A0F9BC05</accession>
<gene>
    <name evidence="3" type="ORF">LCGC14_2745740</name>
</gene>
<organism evidence="3">
    <name type="scientific">marine sediment metagenome</name>
    <dbReference type="NCBI Taxonomy" id="412755"/>
    <lineage>
        <taxon>unclassified sequences</taxon>
        <taxon>metagenomes</taxon>
        <taxon>ecological metagenomes</taxon>
    </lineage>
</organism>
<dbReference type="GO" id="GO:0003690">
    <property type="term" value="F:double-stranded DNA binding"/>
    <property type="evidence" value="ECO:0007669"/>
    <property type="project" value="TreeGrafter"/>
</dbReference>
<dbReference type="InterPro" id="IPR016194">
    <property type="entry name" value="SPOC-like_C_dom_sf"/>
</dbReference>
<name>A0A0F9BC05_9ZZZZ</name>
<dbReference type="GO" id="GO:0006303">
    <property type="term" value="P:double-strand break repair via nonhomologous end joining"/>
    <property type="evidence" value="ECO:0007669"/>
    <property type="project" value="InterPro"/>
</dbReference>
<protein>
    <recommendedName>
        <fullName evidence="2">Ku domain-containing protein</fullName>
    </recommendedName>
</protein>
<dbReference type="PANTHER" id="PTHR41251:SF1">
    <property type="entry name" value="NON-HOMOLOGOUS END JOINING PROTEIN KU"/>
    <property type="match status" value="1"/>
</dbReference>
<proteinExistence type="predicted"/>
<evidence type="ECO:0000313" key="3">
    <source>
        <dbReference type="EMBL" id="KKK88184.1"/>
    </source>
</evidence>
<dbReference type="InterPro" id="IPR009187">
    <property type="entry name" value="Prok_Ku"/>
</dbReference>
<dbReference type="Gene3D" id="2.40.290.10">
    <property type="match status" value="1"/>
</dbReference>